<keyword evidence="3" id="KW-1185">Reference proteome</keyword>
<gene>
    <name evidence="2" type="ORF">B0H16DRAFT_1683206</name>
</gene>
<comment type="caution">
    <text evidence="2">The sequence shown here is derived from an EMBL/GenBank/DDBJ whole genome shotgun (WGS) entry which is preliminary data.</text>
</comment>
<dbReference type="EMBL" id="JARKIB010000005">
    <property type="protein sequence ID" value="KAJ7780005.1"/>
    <property type="molecule type" value="Genomic_DNA"/>
</dbReference>
<proteinExistence type="predicted"/>
<protein>
    <submittedName>
        <fullName evidence="2">Uncharacterized protein</fullName>
    </submittedName>
</protein>
<evidence type="ECO:0000256" key="1">
    <source>
        <dbReference type="SAM" id="MobiDB-lite"/>
    </source>
</evidence>
<evidence type="ECO:0000313" key="3">
    <source>
        <dbReference type="Proteomes" id="UP001215598"/>
    </source>
</evidence>
<name>A0AAD7K9Z2_9AGAR</name>
<sequence length="329" mass="36550">MAVFGFRSKLFKVNILGLFSTKSKHLKINFTSNANVTELPIKSKVMSSAQKGEDLDVRGTSYCLSLVNWAVRGQFVGARHVEGPQFKLTECGPWQSTQPDRVSSNSLNPYWIRNFVSSGTKTQFGAEPEILFRILRLIVRLQPPDPDFDSDKLSTDSDSARGILRGDIRSEIPKWIGLDWARRFARLLDGRECRRMRPCKLLNDNPGLRTDMGGRVVRVGCGREKGVKVRREDRGCRAGEWRCGGDEHGHRGRGGAKPKPVRLRAYTNCSATRQACAGTRRRRRAHGVDSESAPNTNAGRRRMAAGIDGAVVYARAEMSLGCKGSSSII</sequence>
<dbReference type="AlphaFoldDB" id="A0AAD7K9Z2"/>
<feature type="region of interest" description="Disordered" evidence="1">
    <location>
        <begin position="277"/>
        <end position="301"/>
    </location>
</feature>
<accession>A0AAD7K9Z2</accession>
<reference evidence="2" key="1">
    <citation type="submission" date="2023-03" db="EMBL/GenBank/DDBJ databases">
        <title>Massive genome expansion in bonnet fungi (Mycena s.s.) driven by repeated elements and novel gene families across ecological guilds.</title>
        <authorList>
            <consortium name="Lawrence Berkeley National Laboratory"/>
            <person name="Harder C.B."/>
            <person name="Miyauchi S."/>
            <person name="Viragh M."/>
            <person name="Kuo A."/>
            <person name="Thoen E."/>
            <person name="Andreopoulos B."/>
            <person name="Lu D."/>
            <person name="Skrede I."/>
            <person name="Drula E."/>
            <person name="Henrissat B."/>
            <person name="Morin E."/>
            <person name="Kohler A."/>
            <person name="Barry K."/>
            <person name="LaButti K."/>
            <person name="Morin E."/>
            <person name="Salamov A."/>
            <person name="Lipzen A."/>
            <person name="Mereny Z."/>
            <person name="Hegedus B."/>
            <person name="Baldrian P."/>
            <person name="Stursova M."/>
            <person name="Weitz H."/>
            <person name="Taylor A."/>
            <person name="Grigoriev I.V."/>
            <person name="Nagy L.G."/>
            <person name="Martin F."/>
            <person name="Kauserud H."/>
        </authorList>
    </citation>
    <scope>NUCLEOTIDE SEQUENCE</scope>
    <source>
        <strain evidence="2">CBHHK182m</strain>
    </source>
</reference>
<organism evidence="2 3">
    <name type="scientific">Mycena metata</name>
    <dbReference type="NCBI Taxonomy" id="1033252"/>
    <lineage>
        <taxon>Eukaryota</taxon>
        <taxon>Fungi</taxon>
        <taxon>Dikarya</taxon>
        <taxon>Basidiomycota</taxon>
        <taxon>Agaricomycotina</taxon>
        <taxon>Agaricomycetes</taxon>
        <taxon>Agaricomycetidae</taxon>
        <taxon>Agaricales</taxon>
        <taxon>Marasmiineae</taxon>
        <taxon>Mycenaceae</taxon>
        <taxon>Mycena</taxon>
    </lineage>
</organism>
<evidence type="ECO:0000313" key="2">
    <source>
        <dbReference type="EMBL" id="KAJ7780005.1"/>
    </source>
</evidence>
<dbReference type="Proteomes" id="UP001215598">
    <property type="component" value="Unassembled WGS sequence"/>
</dbReference>